<name>A0A069QHM9_HOYLO</name>
<dbReference type="AlphaFoldDB" id="A0A069QHM9"/>
<accession>A0A069QHM9</accession>
<evidence type="ECO:0000313" key="1">
    <source>
        <dbReference type="EMBL" id="KDR52177.1"/>
    </source>
</evidence>
<dbReference type="PATRIC" id="fig|1122985.7.peg.1779"/>
<dbReference type="HOGENOM" id="CLU_2900423_0_0_10"/>
<evidence type="ECO:0000313" key="2">
    <source>
        <dbReference type="Proteomes" id="UP000027442"/>
    </source>
</evidence>
<keyword evidence="2" id="KW-1185">Reference proteome</keyword>
<sequence>MVVNEMAHTHSLVVTKLIVISNKRIIWPIKPLRLIFSLHVIDTCQSNLLTLVNPITILSCSF</sequence>
<protein>
    <submittedName>
        <fullName evidence="1">Uncharacterized protein</fullName>
    </submittedName>
</protein>
<dbReference type="EMBL" id="JNGW01000073">
    <property type="protein sequence ID" value="KDR52177.1"/>
    <property type="molecule type" value="Genomic_DNA"/>
</dbReference>
<organism evidence="1 2">
    <name type="scientific">Hoylesella loescheii DSM 19665 = JCM 12249 = ATCC 15930</name>
    <dbReference type="NCBI Taxonomy" id="1122985"/>
    <lineage>
        <taxon>Bacteria</taxon>
        <taxon>Pseudomonadati</taxon>
        <taxon>Bacteroidota</taxon>
        <taxon>Bacteroidia</taxon>
        <taxon>Bacteroidales</taxon>
        <taxon>Prevotellaceae</taxon>
        <taxon>Hoylesella</taxon>
    </lineage>
</organism>
<gene>
    <name evidence="1" type="ORF">HMPREF1991_01710</name>
</gene>
<proteinExistence type="predicted"/>
<comment type="caution">
    <text evidence="1">The sequence shown here is derived from an EMBL/GenBank/DDBJ whole genome shotgun (WGS) entry which is preliminary data.</text>
</comment>
<dbReference type="Proteomes" id="UP000027442">
    <property type="component" value="Unassembled WGS sequence"/>
</dbReference>
<reference evidence="1 2" key="1">
    <citation type="submission" date="2013-08" db="EMBL/GenBank/DDBJ databases">
        <authorList>
            <person name="Weinstock G."/>
            <person name="Sodergren E."/>
            <person name="Wylie T."/>
            <person name="Fulton L."/>
            <person name="Fulton R."/>
            <person name="Fronick C."/>
            <person name="O'Laughlin M."/>
            <person name="Godfrey J."/>
            <person name="Miner T."/>
            <person name="Herter B."/>
            <person name="Appelbaum E."/>
            <person name="Cordes M."/>
            <person name="Lek S."/>
            <person name="Wollam A."/>
            <person name="Pepin K.H."/>
            <person name="Palsikar V.B."/>
            <person name="Mitreva M."/>
            <person name="Wilson R.K."/>
        </authorList>
    </citation>
    <scope>NUCLEOTIDE SEQUENCE [LARGE SCALE GENOMIC DNA]</scope>
    <source>
        <strain evidence="1 2">ATCC 15930</strain>
    </source>
</reference>